<dbReference type="Gene3D" id="2.160.20.20">
    <property type="match status" value="1"/>
</dbReference>
<dbReference type="PANTHER" id="PTHR35037">
    <property type="entry name" value="C-TERMINAL REGION OF AIDA-LIKE PROTEIN"/>
    <property type="match status" value="1"/>
</dbReference>
<dbReference type="SMART" id="SM00869">
    <property type="entry name" value="Autotransporter"/>
    <property type="match status" value="1"/>
</dbReference>
<dbReference type="Gene3D" id="2.40.128.130">
    <property type="entry name" value="Autotransporter beta-domain"/>
    <property type="match status" value="1"/>
</dbReference>
<dbReference type="Proteomes" id="UP000218427">
    <property type="component" value="Unassembled WGS sequence"/>
</dbReference>
<proteinExistence type="predicted"/>
<dbReference type="PROSITE" id="PS51208">
    <property type="entry name" value="AUTOTRANSPORTER"/>
    <property type="match status" value="1"/>
</dbReference>
<keyword evidence="3" id="KW-1185">Reference proteome</keyword>
<dbReference type="InterPro" id="IPR012332">
    <property type="entry name" value="Autotransporter_pectin_lyase_C"/>
</dbReference>
<protein>
    <submittedName>
        <fullName evidence="2">Autotransporter outer membrane beta-barrel domain-containing protein</fullName>
    </submittedName>
</protein>
<dbReference type="Pfam" id="PF03797">
    <property type="entry name" value="Autotransporter"/>
    <property type="match status" value="1"/>
</dbReference>
<evidence type="ECO:0000259" key="1">
    <source>
        <dbReference type="PROSITE" id="PS51208"/>
    </source>
</evidence>
<accession>A0ABX4HZV8</accession>
<dbReference type="InterPro" id="IPR011050">
    <property type="entry name" value="Pectin_lyase_fold/virulence"/>
</dbReference>
<dbReference type="InterPro" id="IPR036709">
    <property type="entry name" value="Autotransporte_beta_dom_sf"/>
</dbReference>
<name>A0ABX4HZV8_9GAMM</name>
<dbReference type="InterPro" id="IPR043990">
    <property type="entry name" value="AC_1"/>
</dbReference>
<dbReference type="CDD" id="cd01344">
    <property type="entry name" value="PL2_Passenger_AT"/>
    <property type="match status" value="1"/>
</dbReference>
<dbReference type="PANTHER" id="PTHR35037:SF3">
    <property type="entry name" value="C-TERMINAL REGION OF AIDA-LIKE PROTEIN"/>
    <property type="match status" value="1"/>
</dbReference>
<reference evidence="2" key="1">
    <citation type="submission" date="2017-08" db="EMBL/GenBank/DDBJ databases">
        <title>Microbulbifer marisrubri sp. nov., a halophilic alphaproteobacterium isolated from marine sediment of the Yellow Sea, China.</title>
        <authorList>
            <person name="Zhang G."/>
            <person name="Xiong Q."/>
        </authorList>
    </citation>
    <scope>NUCLEOTIDE SEQUENCE [LARGE SCALE GENOMIC DNA]</scope>
    <source>
        <strain evidence="2">WRN-8</strain>
    </source>
</reference>
<dbReference type="EMBL" id="LRFG02000002">
    <property type="protein sequence ID" value="PCO05626.1"/>
    <property type="molecule type" value="Genomic_DNA"/>
</dbReference>
<comment type="caution">
    <text evidence="2">The sequence shown here is derived from an EMBL/GenBank/DDBJ whole genome shotgun (WGS) entry which is preliminary data.</text>
</comment>
<dbReference type="InterPro" id="IPR051551">
    <property type="entry name" value="Autotransporter_adhesion"/>
</dbReference>
<sequence length="727" mass="78689">MGADVSGLGGDDTLNLLGGTTGTVDGGDGADTILLDGVIVEGDVLGGVGDDTIIMDNRDTRIGTPLDEGAIDGGAGNDTIELLDGLTFFALGGDGDDDILLDGGFVFRYIDAGAGDDNIYWDEGIANEVRGGPGSDTLLIDSFAYDGTALLDGGDDLTSTDGAIDTLTFVLDHEIDGNLLRNWERIVIEGSSKMIFSGTLAVGGGRDGDGNDLGLEIFFGGLVEFVPRNYRISGNVTNAGTLNLQNARYDSLTLSPDSEGRFGNYRGKDGRLWLDARLGGDGAPADLFRVEGNVTGRTLVDIANRGGLGAPTFGDGIRVIQVDGNSPDSAFTLAGDFTTRDATPAIVGGAYAYTLQQGGRDTPEDGDWYLRSTFDSLDADFPGLQVRWQPAAVLYESLPLLLRQLNQPETLRQRVGNRFWMGSSYQDLGNCDFPSSVEQTIDGGGAWIRVRGDYGELAPKISTTRAQWEQDAWRVQTGIDVPLGFTVRGTQPLAGVALHYSESDTDVESFFGNGNIQLENYGTTLFGTWYGNRGAYFDAQIQLNWFEAELDPDDLRPLAEDSEAFGYSLALEGGRTFKLCDYYSATPFAQLVYSSEDIDDIIDDYGVKFSQADNDGWRFQFGSAFEQRISRRKSQRNMFGDRPLERIAFYITPSVNYFYDDVATVDVSGTQLRQEGDNWYGQLALGATYDECGDECSVYGELNLSSSLNNFGDSTTAGLIFGFRFKW</sequence>
<dbReference type="NCBIfam" id="TIGR01414">
    <property type="entry name" value="autotrans_barl"/>
    <property type="match status" value="1"/>
</dbReference>
<dbReference type="Pfam" id="PF18883">
    <property type="entry name" value="AC_1"/>
    <property type="match status" value="1"/>
</dbReference>
<dbReference type="InterPro" id="IPR006315">
    <property type="entry name" value="OM_autotransptr_brl_dom"/>
</dbReference>
<dbReference type="InterPro" id="IPR005546">
    <property type="entry name" value="Autotransporte_beta"/>
</dbReference>
<dbReference type="PRINTS" id="PR00313">
    <property type="entry name" value="CABNDNGRPT"/>
</dbReference>
<evidence type="ECO:0000313" key="3">
    <source>
        <dbReference type="Proteomes" id="UP000218427"/>
    </source>
</evidence>
<gene>
    <name evidence="2" type="ORF">AWR36_006300</name>
</gene>
<organism evidence="2 3">
    <name type="scientific">Microbulbifer flavimaris</name>
    <dbReference type="NCBI Taxonomy" id="1781068"/>
    <lineage>
        <taxon>Bacteria</taxon>
        <taxon>Pseudomonadati</taxon>
        <taxon>Pseudomonadota</taxon>
        <taxon>Gammaproteobacteria</taxon>
        <taxon>Cellvibrionales</taxon>
        <taxon>Microbulbiferaceae</taxon>
        <taxon>Microbulbifer</taxon>
    </lineage>
</organism>
<feature type="domain" description="Autotransporter" evidence="1">
    <location>
        <begin position="439"/>
        <end position="727"/>
    </location>
</feature>
<evidence type="ECO:0000313" key="2">
    <source>
        <dbReference type="EMBL" id="PCO05626.1"/>
    </source>
</evidence>
<dbReference type="SUPFAM" id="SSF103515">
    <property type="entry name" value="Autotransporter"/>
    <property type="match status" value="1"/>
</dbReference>
<dbReference type="SUPFAM" id="SSF51126">
    <property type="entry name" value="Pectin lyase-like"/>
    <property type="match status" value="1"/>
</dbReference>